<evidence type="ECO:0000313" key="4">
    <source>
        <dbReference type="Proteomes" id="UP001321249"/>
    </source>
</evidence>
<dbReference type="Pfam" id="PF13289">
    <property type="entry name" value="SIR2_2"/>
    <property type="match status" value="1"/>
</dbReference>
<accession>A0AAJ5ZH25</accession>
<dbReference type="EMBL" id="WMBE01000003">
    <property type="protein sequence ID" value="MDG0867688.1"/>
    <property type="molecule type" value="Genomic_DNA"/>
</dbReference>
<keyword evidence="3" id="KW-1185">Reference proteome</keyword>
<evidence type="ECO:0000313" key="1">
    <source>
        <dbReference type="EMBL" id="MDG0867688.1"/>
    </source>
</evidence>
<dbReference type="AlphaFoldDB" id="A0AAJ5ZH25"/>
<name>A0AAJ5ZH25_9CHLR</name>
<evidence type="ECO:0000313" key="3">
    <source>
        <dbReference type="Proteomes" id="UP001219901"/>
    </source>
</evidence>
<organism evidence="2 3">
    <name type="scientific">Candidatus Lucifugimonas marina</name>
    <dbReference type="NCBI Taxonomy" id="3038979"/>
    <lineage>
        <taxon>Bacteria</taxon>
        <taxon>Bacillati</taxon>
        <taxon>Chloroflexota</taxon>
        <taxon>Dehalococcoidia</taxon>
        <taxon>SAR202 cluster</taxon>
        <taxon>Candidatus Lucifugimonadales</taxon>
        <taxon>Candidatus Lucifugimonadaceae</taxon>
        <taxon>Candidatus Lucifugimonas</taxon>
    </lineage>
</organism>
<dbReference type="Proteomes" id="UP001219901">
    <property type="component" value="Chromosome"/>
</dbReference>
<protein>
    <submittedName>
        <fullName evidence="2">SIR2 family protein</fullName>
    </submittedName>
</protein>
<reference evidence="2" key="2">
    <citation type="journal article" date="2023" name="Nat. Commun.">
        <title>Cultivation of marine bacteria of the SAR202 clade.</title>
        <authorList>
            <person name="Lim Y."/>
            <person name="Seo J.H."/>
            <person name="Giovannoni S.J."/>
            <person name="Kang I."/>
            <person name="Cho J.C."/>
        </authorList>
    </citation>
    <scope>NUCLEOTIDE SEQUENCE</scope>
    <source>
        <strain evidence="2">JH1073</strain>
    </source>
</reference>
<dbReference type="Proteomes" id="UP001321249">
    <property type="component" value="Unassembled WGS sequence"/>
</dbReference>
<sequence>MQDENTQDILAELDKLLSTPKQSWLLASGICVDANIPIMVPLTKRVLDLAGAHVLDKKLVTHLNASLPDDTTIEDTLSHLADHIAIAVRSKDNTSVIGAEQFSLSDMEKVHDRLLMSIAETIRWGYVPADSNETEKIGDYNNPLVTVDGHQQFISALMDRNRAGVGNRRPPINLFTTNYDTLIEDALALNRISYWDGFSGGAVAYRSHVYGDKYPERNYQAHVVKLHGSIDWRAGDDDRLVRVRDKDMYPEGFDRVLIYPQSTKYLATQRDPFAAQFELLRNSLGEAESVFGICGYGFYDNHINDEIALSMGRAGSNTTLLVFTKEIPEALAKWQAESWSNRLYIISEQGIYVGADGPHTPSDTAAMLDWWKFDGLTRILTDGAVGYVG</sequence>
<reference evidence="3 4" key="1">
    <citation type="submission" date="2019-11" db="EMBL/GenBank/DDBJ databases">
        <authorList>
            <person name="Cho J.-C."/>
        </authorList>
    </citation>
    <scope>NUCLEOTIDE SEQUENCE [LARGE SCALE GENOMIC DNA]</scope>
    <source>
        <strain evidence="2 3">JH1073</strain>
        <strain evidence="1 4">JH702</strain>
    </source>
</reference>
<gene>
    <name evidence="1" type="ORF">GKO46_11480</name>
    <name evidence="2" type="ORF">GKO48_10055</name>
</gene>
<evidence type="ECO:0000313" key="2">
    <source>
        <dbReference type="EMBL" id="WFG39944.1"/>
    </source>
</evidence>
<proteinExistence type="predicted"/>
<dbReference type="RefSeq" id="WP_342826291.1">
    <property type="nucleotide sequence ID" value="NZ_CP046146.1"/>
</dbReference>
<dbReference type="EMBL" id="CP046147">
    <property type="protein sequence ID" value="WFG39944.1"/>
    <property type="molecule type" value="Genomic_DNA"/>
</dbReference>
<reference evidence="3" key="3">
    <citation type="submission" date="2023-06" db="EMBL/GenBank/DDBJ databases">
        <title>Pangenomics reveal diversification of enzyme families and niche specialization in globally abundant SAR202 bacteria.</title>
        <authorList>
            <person name="Saw J.H.W."/>
        </authorList>
    </citation>
    <scope>NUCLEOTIDE SEQUENCE [LARGE SCALE GENOMIC DNA]</scope>
    <source>
        <strain evidence="3">JH1073</strain>
    </source>
</reference>